<feature type="domain" description="C2H2-type" evidence="12">
    <location>
        <begin position="348"/>
        <end position="375"/>
    </location>
</feature>
<dbReference type="GeneTree" id="ENSGT00390000012244"/>
<dbReference type="Ensembl" id="ENSPEMT00000041190.1">
    <property type="protein sequence ID" value="ENSPEMP00000029179.1"/>
    <property type="gene ID" value="ENSPEMG00000025486.1"/>
</dbReference>
<evidence type="ECO:0000256" key="6">
    <source>
        <dbReference type="ARBA" id="ARBA00023015"/>
    </source>
</evidence>
<feature type="domain" description="C2H2-type" evidence="12">
    <location>
        <begin position="376"/>
        <end position="396"/>
    </location>
</feature>
<dbReference type="GO" id="GO:0005634">
    <property type="term" value="C:nucleus"/>
    <property type="evidence" value="ECO:0007669"/>
    <property type="project" value="UniProtKB-SubCell"/>
</dbReference>
<dbReference type="AlphaFoldDB" id="A0A8C8U9Y3"/>
<name>A0A8C8U9Y3_PERMB</name>
<feature type="domain" description="C2H2-type" evidence="12">
    <location>
        <begin position="292"/>
        <end position="319"/>
    </location>
</feature>
<dbReference type="PANTHER" id="PTHR16515:SF35">
    <property type="entry name" value="FEZ FAMILY ZINC FINGER PROTEIN 2"/>
    <property type="match status" value="1"/>
</dbReference>
<reference evidence="13" key="2">
    <citation type="submission" date="2025-08" db="UniProtKB">
        <authorList>
            <consortium name="Ensembl"/>
        </authorList>
    </citation>
    <scope>IDENTIFICATION</scope>
</reference>
<keyword evidence="9" id="KW-0539">Nucleus</keyword>
<dbReference type="Gene3D" id="3.30.160.60">
    <property type="entry name" value="Classic Zinc Finger"/>
    <property type="match status" value="4"/>
</dbReference>
<dbReference type="InterPro" id="IPR013087">
    <property type="entry name" value="Znf_C2H2_type"/>
</dbReference>
<dbReference type="InterPro" id="IPR036236">
    <property type="entry name" value="Znf_C2H2_sf"/>
</dbReference>
<feature type="region of interest" description="Disordered" evidence="11">
    <location>
        <begin position="263"/>
        <end position="285"/>
    </location>
</feature>
<keyword evidence="6" id="KW-0805">Transcription regulation</keyword>
<dbReference type="Pfam" id="PF00096">
    <property type="entry name" value="zf-C2H2"/>
    <property type="match status" value="3"/>
</dbReference>
<keyword evidence="3" id="KW-0677">Repeat</keyword>
<dbReference type="PANTHER" id="PTHR16515">
    <property type="entry name" value="PR DOMAIN ZINC FINGER PROTEIN"/>
    <property type="match status" value="1"/>
</dbReference>
<dbReference type="PROSITE" id="PS00028">
    <property type="entry name" value="ZINC_FINGER_C2H2_1"/>
    <property type="match status" value="3"/>
</dbReference>
<dbReference type="FunFam" id="3.30.160.60:FF:000690">
    <property type="entry name" value="Zinc finger protein 354C"/>
    <property type="match status" value="1"/>
</dbReference>
<protein>
    <recommendedName>
        <fullName evidence="12">C2H2-type domain-containing protein</fullName>
    </recommendedName>
</protein>
<dbReference type="SUPFAM" id="SSF47353">
    <property type="entry name" value="Retrovirus capsid dimerization domain-like"/>
    <property type="match status" value="1"/>
</dbReference>
<evidence type="ECO:0000256" key="10">
    <source>
        <dbReference type="PROSITE-ProRule" id="PRU00042"/>
    </source>
</evidence>
<keyword evidence="14" id="KW-1185">Reference proteome</keyword>
<keyword evidence="4 10" id="KW-0863">Zinc-finger</keyword>
<dbReference type="InterPro" id="IPR050331">
    <property type="entry name" value="Zinc_finger"/>
</dbReference>
<comment type="subcellular location">
    <subcellularLocation>
        <location evidence="1">Nucleus</location>
    </subcellularLocation>
</comment>
<evidence type="ECO:0000259" key="12">
    <source>
        <dbReference type="PROSITE" id="PS50157"/>
    </source>
</evidence>
<evidence type="ECO:0000256" key="8">
    <source>
        <dbReference type="ARBA" id="ARBA00023163"/>
    </source>
</evidence>
<evidence type="ECO:0000256" key="3">
    <source>
        <dbReference type="ARBA" id="ARBA00022737"/>
    </source>
</evidence>
<dbReference type="PROSITE" id="PS50157">
    <property type="entry name" value="ZINC_FINGER_C2H2_2"/>
    <property type="match status" value="4"/>
</dbReference>
<evidence type="ECO:0000256" key="7">
    <source>
        <dbReference type="ARBA" id="ARBA00023125"/>
    </source>
</evidence>
<evidence type="ECO:0000256" key="2">
    <source>
        <dbReference type="ARBA" id="ARBA00022723"/>
    </source>
</evidence>
<keyword evidence="2" id="KW-0479">Metal-binding</keyword>
<evidence type="ECO:0000313" key="13">
    <source>
        <dbReference type="Ensembl" id="ENSPEMP00000029179.1"/>
    </source>
</evidence>
<keyword evidence="7" id="KW-0238">DNA-binding</keyword>
<evidence type="ECO:0000256" key="9">
    <source>
        <dbReference type="ARBA" id="ARBA00023242"/>
    </source>
</evidence>
<organism evidence="13 14">
    <name type="scientific">Peromyscus maniculatus bairdii</name>
    <name type="common">Prairie deer mouse</name>
    <dbReference type="NCBI Taxonomy" id="230844"/>
    <lineage>
        <taxon>Eukaryota</taxon>
        <taxon>Metazoa</taxon>
        <taxon>Chordata</taxon>
        <taxon>Craniata</taxon>
        <taxon>Vertebrata</taxon>
        <taxon>Euteleostomi</taxon>
        <taxon>Mammalia</taxon>
        <taxon>Eutheria</taxon>
        <taxon>Euarchontoglires</taxon>
        <taxon>Glires</taxon>
        <taxon>Rodentia</taxon>
        <taxon>Myomorpha</taxon>
        <taxon>Muroidea</taxon>
        <taxon>Cricetidae</taxon>
        <taxon>Neotominae</taxon>
        <taxon>Peromyscus</taxon>
    </lineage>
</organism>
<dbReference type="SUPFAM" id="SSF57667">
    <property type="entry name" value="beta-beta-alpha zinc fingers"/>
    <property type="match status" value="2"/>
</dbReference>
<evidence type="ECO:0000256" key="5">
    <source>
        <dbReference type="ARBA" id="ARBA00022833"/>
    </source>
</evidence>
<dbReference type="GO" id="GO:0008270">
    <property type="term" value="F:zinc ion binding"/>
    <property type="evidence" value="ECO:0007669"/>
    <property type="project" value="UniProtKB-KW"/>
</dbReference>
<feature type="region of interest" description="Disordered" evidence="11">
    <location>
        <begin position="208"/>
        <end position="250"/>
    </location>
</feature>
<keyword evidence="8" id="KW-0804">Transcription</keyword>
<evidence type="ECO:0000313" key="14">
    <source>
        <dbReference type="Proteomes" id="UP000694547"/>
    </source>
</evidence>
<reference evidence="13 14" key="1">
    <citation type="submission" date="2018-10" db="EMBL/GenBank/DDBJ databases">
        <title>Improved assembly of the deer mouse Peromyscus maniculatus genome.</title>
        <authorList>
            <person name="Lassance J.-M."/>
            <person name="Hoekstra H.E."/>
        </authorList>
    </citation>
    <scope>NUCLEOTIDE SEQUENCE [LARGE SCALE GENOMIC DNA]</scope>
</reference>
<dbReference type="GO" id="GO:0010468">
    <property type="term" value="P:regulation of gene expression"/>
    <property type="evidence" value="ECO:0007669"/>
    <property type="project" value="TreeGrafter"/>
</dbReference>
<accession>A0A8C8U9Y3</accession>
<sequence>MADMILNRMSSQHSNPFKPQSPESGLVLDNMNFIPSQDTSLQWEEDICNPSIAQINFPTNDNGSCAKQELKVIWETFTSLLKPEKHSKEEMISQMVLAQFLKTGNMWRFMEGMIDECLKPPIMVHVSMQGQEPLFSENMFFKETMDLLKEQQSGVVSGCFLGHSFIDCLIYIGQEDCEYGQNNAWSTSDVNGGDSSPGNEMDSLSLTQQGQIYDPRDRSVSDGNPLDYSRSSQVTSRYQEDFEGGTSSEDVPMEVKPEIISMPEQTEDCQNHDASSTRGGRQKRSLRVPKTYKCEECPRTFKYPCRLSAHQRIHKKQKSFFCNTCHKGFYTHSDLRVHKVIHQKNKPFKCSTCRKSFSNQTNLKAHERIHTGEKPYTCSLCNRSFRQSSTYHRHRRNCYCFICR</sequence>
<evidence type="ECO:0000256" key="4">
    <source>
        <dbReference type="ARBA" id="ARBA00022771"/>
    </source>
</evidence>
<proteinExistence type="predicted"/>
<dbReference type="SMART" id="SM00355">
    <property type="entry name" value="ZnF_C2H2"/>
    <property type="match status" value="4"/>
</dbReference>
<dbReference type="Proteomes" id="UP000694547">
    <property type="component" value="Chromosome 1"/>
</dbReference>
<reference evidence="13" key="3">
    <citation type="submission" date="2025-09" db="UniProtKB">
        <authorList>
            <consortium name="Ensembl"/>
        </authorList>
    </citation>
    <scope>IDENTIFICATION</scope>
</reference>
<keyword evidence="5" id="KW-0862">Zinc</keyword>
<evidence type="ECO:0000256" key="11">
    <source>
        <dbReference type="SAM" id="MobiDB-lite"/>
    </source>
</evidence>
<dbReference type="GO" id="GO:0003677">
    <property type="term" value="F:DNA binding"/>
    <property type="evidence" value="ECO:0007669"/>
    <property type="project" value="UniProtKB-KW"/>
</dbReference>
<feature type="domain" description="C2H2-type" evidence="12">
    <location>
        <begin position="320"/>
        <end position="347"/>
    </location>
</feature>
<dbReference type="FunFam" id="3.30.160.60:FF:001485">
    <property type="entry name" value="Krueppel-related zinc finger protein"/>
    <property type="match status" value="1"/>
</dbReference>
<evidence type="ECO:0000256" key="1">
    <source>
        <dbReference type="ARBA" id="ARBA00004123"/>
    </source>
</evidence>